<feature type="transmembrane region" description="Helical" evidence="7">
    <location>
        <begin position="16"/>
        <end position="37"/>
    </location>
</feature>
<feature type="domain" description="Mechanosensitive ion channel transmembrane helices 2/3" evidence="10">
    <location>
        <begin position="144"/>
        <end position="185"/>
    </location>
</feature>
<dbReference type="AlphaFoldDB" id="A0A150J4T6"/>
<keyword evidence="6 7" id="KW-0472">Membrane</keyword>
<evidence type="ECO:0000256" key="2">
    <source>
        <dbReference type="ARBA" id="ARBA00008017"/>
    </source>
</evidence>
<feature type="domain" description="Mechanosensitive ion channel MscS C-terminal" evidence="9">
    <location>
        <begin position="260"/>
        <end position="344"/>
    </location>
</feature>
<dbReference type="InterPro" id="IPR049142">
    <property type="entry name" value="MS_channel_1st"/>
</dbReference>
<dbReference type="Pfam" id="PF00924">
    <property type="entry name" value="MS_channel_2nd"/>
    <property type="match status" value="1"/>
</dbReference>
<dbReference type="SUPFAM" id="SSF82861">
    <property type="entry name" value="Mechanosensitive channel protein MscS (YggB), transmembrane region"/>
    <property type="match status" value="1"/>
</dbReference>
<evidence type="ECO:0000256" key="7">
    <source>
        <dbReference type="SAM" id="Phobius"/>
    </source>
</evidence>
<reference evidence="11 12" key="1">
    <citation type="journal article" date="2016" name="ISME J.">
        <title>Chasing the elusive Euryarchaeota class WSA2: genomes reveal a uniquely fastidious methyl-reducing methanogen.</title>
        <authorList>
            <person name="Nobu M.K."/>
            <person name="Narihiro T."/>
            <person name="Kuroda K."/>
            <person name="Mei R."/>
            <person name="Liu W.T."/>
        </authorList>
    </citation>
    <scope>NUCLEOTIDE SEQUENCE [LARGE SCALE GENOMIC DNA]</scope>
    <source>
        <strain evidence="11">U1lsi0528_Bin055</strain>
    </source>
</reference>
<feature type="transmembrane region" description="Helical" evidence="7">
    <location>
        <begin position="165"/>
        <end position="183"/>
    </location>
</feature>
<dbReference type="InterPro" id="IPR010920">
    <property type="entry name" value="LSM_dom_sf"/>
</dbReference>
<dbReference type="Proteomes" id="UP000075398">
    <property type="component" value="Unassembled WGS sequence"/>
</dbReference>
<name>A0A150J4T6_9EURY</name>
<evidence type="ECO:0000259" key="9">
    <source>
        <dbReference type="Pfam" id="PF21082"/>
    </source>
</evidence>
<evidence type="ECO:0000259" key="8">
    <source>
        <dbReference type="Pfam" id="PF00924"/>
    </source>
</evidence>
<dbReference type="Pfam" id="PF21088">
    <property type="entry name" value="MS_channel_1st"/>
    <property type="match status" value="1"/>
</dbReference>
<comment type="similarity">
    <text evidence="2">Belongs to the MscS (TC 1.A.23) family.</text>
</comment>
<dbReference type="InterPro" id="IPR049278">
    <property type="entry name" value="MS_channel_C"/>
</dbReference>
<dbReference type="Pfam" id="PF21082">
    <property type="entry name" value="MS_channel_3rd"/>
    <property type="match status" value="1"/>
</dbReference>
<feature type="domain" description="Mechanosensitive ion channel MscS" evidence="8">
    <location>
        <begin position="186"/>
        <end position="253"/>
    </location>
</feature>
<gene>
    <name evidence="11" type="ORF">AMQ22_00916</name>
</gene>
<evidence type="ECO:0000256" key="4">
    <source>
        <dbReference type="ARBA" id="ARBA00022692"/>
    </source>
</evidence>
<dbReference type="InterPro" id="IPR006685">
    <property type="entry name" value="MscS_channel_2nd"/>
</dbReference>
<evidence type="ECO:0000256" key="5">
    <source>
        <dbReference type="ARBA" id="ARBA00022989"/>
    </source>
</evidence>
<dbReference type="SUPFAM" id="SSF82689">
    <property type="entry name" value="Mechanosensitive channel protein MscS (YggB), C-terminal domain"/>
    <property type="match status" value="1"/>
</dbReference>
<proteinExistence type="inferred from homology"/>
<evidence type="ECO:0000256" key="1">
    <source>
        <dbReference type="ARBA" id="ARBA00004651"/>
    </source>
</evidence>
<keyword evidence="5 7" id="KW-1133">Transmembrane helix</keyword>
<comment type="subcellular location">
    <subcellularLocation>
        <location evidence="1">Cell membrane</location>
        <topology evidence="1">Multi-pass membrane protein</topology>
    </subcellularLocation>
</comment>
<keyword evidence="4 7" id="KW-0812">Transmembrane</keyword>
<dbReference type="Gene3D" id="1.10.287.1260">
    <property type="match status" value="1"/>
</dbReference>
<evidence type="ECO:0000256" key="6">
    <source>
        <dbReference type="ARBA" id="ARBA00023136"/>
    </source>
</evidence>
<organism evidence="11 12">
    <name type="scientific">Candidatus Methanofastidiosum methylothiophilum</name>
    <dbReference type="NCBI Taxonomy" id="1705564"/>
    <lineage>
        <taxon>Archaea</taxon>
        <taxon>Methanobacteriati</taxon>
        <taxon>Methanobacteriota</taxon>
        <taxon>Stenosarchaea group</taxon>
        <taxon>Candidatus Methanofastidiosia</taxon>
        <taxon>Candidatus Methanofastidiosales</taxon>
        <taxon>Candidatus Methanofastidiosaceae</taxon>
        <taxon>Candidatus Methanofastidiosum</taxon>
    </lineage>
</organism>
<dbReference type="EMBL" id="LNGC01000029">
    <property type="protein sequence ID" value="KYC52239.1"/>
    <property type="molecule type" value="Genomic_DNA"/>
</dbReference>
<keyword evidence="3" id="KW-1003">Cell membrane</keyword>
<dbReference type="SUPFAM" id="SSF50182">
    <property type="entry name" value="Sm-like ribonucleoproteins"/>
    <property type="match status" value="1"/>
</dbReference>
<dbReference type="InterPro" id="IPR011066">
    <property type="entry name" value="MscS_channel_C_sf"/>
</dbReference>
<dbReference type="GO" id="GO:0055085">
    <property type="term" value="P:transmembrane transport"/>
    <property type="evidence" value="ECO:0007669"/>
    <property type="project" value="InterPro"/>
</dbReference>
<feature type="transmembrane region" description="Helical" evidence="7">
    <location>
        <begin position="94"/>
        <end position="115"/>
    </location>
</feature>
<evidence type="ECO:0000259" key="10">
    <source>
        <dbReference type="Pfam" id="PF21088"/>
    </source>
</evidence>
<accession>A0A150J4T6</accession>
<evidence type="ECO:0000313" key="11">
    <source>
        <dbReference type="EMBL" id="KYC52239.1"/>
    </source>
</evidence>
<dbReference type="Gene3D" id="3.30.70.100">
    <property type="match status" value="1"/>
</dbReference>
<dbReference type="GO" id="GO:0005886">
    <property type="term" value="C:plasma membrane"/>
    <property type="evidence" value="ECO:0007669"/>
    <property type="project" value="UniProtKB-SubCell"/>
</dbReference>
<dbReference type="InterPro" id="IPR023408">
    <property type="entry name" value="MscS_beta-dom_sf"/>
</dbReference>
<evidence type="ECO:0000256" key="3">
    <source>
        <dbReference type="ARBA" id="ARBA00022475"/>
    </source>
</evidence>
<dbReference type="PANTHER" id="PTHR30566">
    <property type="entry name" value="YNAI-RELATED MECHANOSENSITIVE ION CHANNEL"/>
    <property type="match status" value="1"/>
</dbReference>
<comment type="caution">
    <text evidence="11">The sequence shown here is derived from an EMBL/GenBank/DDBJ whole genome shotgun (WGS) entry which is preliminary data.</text>
</comment>
<feature type="transmembrane region" description="Helical" evidence="7">
    <location>
        <begin position="141"/>
        <end position="159"/>
    </location>
</feature>
<protein>
    <submittedName>
        <fullName evidence="11">Small-conductance mechanosensitive channel MscMJ</fullName>
    </submittedName>
</protein>
<sequence>MDINSLLSQSYFDNTIISYLIFFLTMTGFVIFGKMMYYFSKSILKKIAKKTQSKFDDIFVDMIEEPLIVFIVIFGISIGWRFLSFPNYPLIPKYYSHIIYMILTLNIAWFISRFLDSLIEHYLIPLTQKTKTELDDHLLPVIRKMISVIVFGIAIITILDEFGIEIGPMLAGLGIGGLAFALASKDLISNLFGSTTVLLDKPFFLGERIKVGSYDGTVKEIGIRTTQIETLEGSLVYIPNSKFTYTEVENISRQWARRMKMTIGLTYNMNSDKIKKAKEIIREAIISEEGTSKEKIMVNFTEFGDFSKNIMVIYWVTDKNNYFEIVDKINLKIMESFEKNKIEFAFPTQTIELVK</sequence>
<evidence type="ECO:0000313" key="12">
    <source>
        <dbReference type="Proteomes" id="UP000075398"/>
    </source>
</evidence>
<dbReference type="Gene3D" id="2.30.30.60">
    <property type="match status" value="1"/>
</dbReference>
<dbReference type="PANTHER" id="PTHR30566:SF5">
    <property type="entry name" value="MECHANOSENSITIVE ION CHANNEL PROTEIN 1, MITOCHONDRIAL-RELATED"/>
    <property type="match status" value="1"/>
</dbReference>
<dbReference type="InterPro" id="IPR011014">
    <property type="entry name" value="MscS_channel_TM-2"/>
</dbReference>
<feature type="transmembrane region" description="Helical" evidence="7">
    <location>
        <begin position="58"/>
        <end position="82"/>
    </location>
</feature>